<organism evidence="1 2">
    <name type="scientific">Araneus ventricosus</name>
    <name type="common">Orbweaver spider</name>
    <name type="synonym">Epeira ventricosa</name>
    <dbReference type="NCBI Taxonomy" id="182803"/>
    <lineage>
        <taxon>Eukaryota</taxon>
        <taxon>Metazoa</taxon>
        <taxon>Ecdysozoa</taxon>
        <taxon>Arthropoda</taxon>
        <taxon>Chelicerata</taxon>
        <taxon>Arachnida</taxon>
        <taxon>Araneae</taxon>
        <taxon>Araneomorphae</taxon>
        <taxon>Entelegynae</taxon>
        <taxon>Araneoidea</taxon>
        <taxon>Araneidae</taxon>
        <taxon>Araneus</taxon>
    </lineage>
</organism>
<dbReference type="Proteomes" id="UP000499080">
    <property type="component" value="Unassembled WGS sequence"/>
</dbReference>
<dbReference type="AlphaFoldDB" id="A0A4Y2EW02"/>
<accession>A0A4Y2EW02</accession>
<name>A0A4Y2EW02_ARAVE</name>
<protein>
    <submittedName>
        <fullName evidence="1">Uncharacterized protein</fullName>
    </submittedName>
</protein>
<keyword evidence="2" id="KW-1185">Reference proteome</keyword>
<dbReference type="EMBL" id="BGPR01000706">
    <property type="protein sequence ID" value="GBM32358.1"/>
    <property type="molecule type" value="Genomic_DNA"/>
</dbReference>
<proteinExistence type="predicted"/>
<evidence type="ECO:0000313" key="2">
    <source>
        <dbReference type="Proteomes" id="UP000499080"/>
    </source>
</evidence>
<comment type="caution">
    <text evidence="1">The sequence shown here is derived from an EMBL/GenBank/DDBJ whole genome shotgun (WGS) entry which is preliminary data.</text>
</comment>
<reference evidence="1 2" key="1">
    <citation type="journal article" date="2019" name="Sci. Rep.">
        <title>Orb-weaving spider Araneus ventricosus genome elucidates the spidroin gene catalogue.</title>
        <authorList>
            <person name="Kono N."/>
            <person name="Nakamura H."/>
            <person name="Ohtoshi R."/>
            <person name="Moran D.A.P."/>
            <person name="Shinohara A."/>
            <person name="Yoshida Y."/>
            <person name="Fujiwara M."/>
            <person name="Mori M."/>
            <person name="Tomita M."/>
            <person name="Arakawa K."/>
        </authorList>
    </citation>
    <scope>NUCLEOTIDE SEQUENCE [LARGE SCALE GENOMIC DNA]</scope>
</reference>
<gene>
    <name evidence="1" type="ORF">AVEN_10686_1</name>
</gene>
<sequence length="126" mass="14957">MLLIERESRLLKINDLLRCIDYSLQEAKVILMEMGWKKFLQKQVRFVMFSSPNYLSPPARNIDSLYGKMPLSRIHYSELSPSHSRARDTNQIRNLFSPVKTVFFTSQGRKFLEDAGDVFWLFLHWK</sequence>
<evidence type="ECO:0000313" key="1">
    <source>
        <dbReference type="EMBL" id="GBM32358.1"/>
    </source>
</evidence>